<dbReference type="InterPro" id="IPR007482">
    <property type="entry name" value="Tyr_Pase-like_PTPLA"/>
</dbReference>
<comment type="caution">
    <text evidence="14">Lacks conserved residue(s) required for the propagation of feature annotation.</text>
</comment>
<dbReference type="PANTHER" id="PTHR11035:SF3">
    <property type="entry name" value="VERY-LONG-CHAIN (3R)-3-HYDROXYACYL-COA DEHYDRATASE"/>
    <property type="match status" value="1"/>
</dbReference>
<feature type="transmembrane region" description="Helical" evidence="14">
    <location>
        <begin position="20"/>
        <end position="40"/>
    </location>
</feature>
<keyword evidence="6 14" id="KW-0812">Transmembrane</keyword>
<evidence type="ECO:0000256" key="6">
    <source>
        <dbReference type="ARBA" id="ARBA00022692"/>
    </source>
</evidence>
<keyword evidence="11 14" id="KW-0275">Fatty acid biosynthesis</keyword>
<dbReference type="EC" id="4.2.1.134" evidence="4 14"/>
<comment type="subcellular location">
    <subcellularLocation>
        <location evidence="14">Endoplasmic reticulum membrane</location>
        <topology evidence="14">Multi-pass membrane protein</topology>
    </subcellularLocation>
    <subcellularLocation>
        <location evidence="1">Membrane</location>
        <topology evidence="1">Multi-pass membrane protein</topology>
    </subcellularLocation>
</comment>
<dbReference type="PANTHER" id="PTHR11035">
    <property type="entry name" value="VERY-LONG-CHAIN (3R)-3-HYDROXYACYL-COA DEHYDRATASE"/>
    <property type="match status" value="1"/>
</dbReference>
<dbReference type="EMBL" id="KV878126">
    <property type="protein sequence ID" value="OJI98543.1"/>
    <property type="molecule type" value="Genomic_DNA"/>
</dbReference>
<dbReference type="AlphaFoldDB" id="A0A1L9PAQ2"/>
<evidence type="ECO:0000256" key="11">
    <source>
        <dbReference type="ARBA" id="ARBA00023160"/>
    </source>
</evidence>
<keyword evidence="5 14" id="KW-0444">Lipid biosynthesis</keyword>
<name>A0A1L9PAQ2_ASPVE</name>
<evidence type="ECO:0000256" key="3">
    <source>
        <dbReference type="ARBA" id="ARBA00007811"/>
    </source>
</evidence>
<feature type="transmembrane region" description="Helical" evidence="14">
    <location>
        <begin position="197"/>
        <end position="217"/>
    </location>
</feature>
<evidence type="ECO:0000256" key="14">
    <source>
        <dbReference type="RuleBase" id="RU363109"/>
    </source>
</evidence>
<keyword evidence="16" id="KW-1185">Reference proteome</keyword>
<evidence type="ECO:0000256" key="2">
    <source>
        <dbReference type="ARBA" id="ARBA00005194"/>
    </source>
</evidence>
<dbReference type="Proteomes" id="UP000184073">
    <property type="component" value="Unassembled WGS sequence"/>
</dbReference>
<dbReference type="UniPathway" id="UPA00094"/>
<dbReference type="GeneID" id="63724481"/>
<evidence type="ECO:0000313" key="16">
    <source>
        <dbReference type="Proteomes" id="UP000184073"/>
    </source>
</evidence>
<keyword evidence="9 14" id="KW-0443">Lipid metabolism</keyword>
<evidence type="ECO:0000256" key="9">
    <source>
        <dbReference type="ARBA" id="ARBA00023098"/>
    </source>
</evidence>
<dbReference type="GO" id="GO:0030148">
    <property type="term" value="P:sphingolipid biosynthetic process"/>
    <property type="evidence" value="ECO:0007669"/>
    <property type="project" value="TreeGrafter"/>
</dbReference>
<dbReference type="OrthoDB" id="46988at2759"/>
<keyword evidence="8 14" id="KW-1133">Transmembrane helix</keyword>
<evidence type="ECO:0000256" key="10">
    <source>
        <dbReference type="ARBA" id="ARBA00023136"/>
    </source>
</evidence>
<evidence type="ECO:0000256" key="7">
    <source>
        <dbReference type="ARBA" id="ARBA00022832"/>
    </source>
</evidence>
<protein>
    <recommendedName>
        <fullName evidence="4 14">Very-long-chain (3R)-3-hydroxyacyl-CoA dehydratase</fullName>
        <ecNumber evidence="4 14">4.2.1.134</ecNumber>
    </recommendedName>
</protein>
<keyword evidence="7 14" id="KW-0276">Fatty acid metabolism</keyword>
<evidence type="ECO:0000313" key="15">
    <source>
        <dbReference type="EMBL" id="OJI98543.1"/>
    </source>
</evidence>
<dbReference type="STRING" id="1036611.A0A1L9PAQ2"/>
<keyword evidence="12 14" id="KW-0456">Lyase</keyword>
<gene>
    <name evidence="15" type="ORF">ASPVEDRAFT_186072</name>
</gene>
<dbReference type="Pfam" id="PF04387">
    <property type="entry name" value="PTPLA"/>
    <property type="match status" value="1"/>
</dbReference>
<dbReference type="VEuPathDB" id="FungiDB:ASPVEDRAFT_186072"/>
<feature type="transmembrane region" description="Helical" evidence="14">
    <location>
        <begin position="170"/>
        <end position="191"/>
    </location>
</feature>
<reference evidence="16" key="1">
    <citation type="journal article" date="2017" name="Genome Biol.">
        <title>Comparative genomics reveals high biological diversity and specific adaptations in the industrially and medically important fungal genus Aspergillus.</title>
        <authorList>
            <person name="de Vries R.P."/>
            <person name="Riley R."/>
            <person name="Wiebenga A."/>
            <person name="Aguilar-Osorio G."/>
            <person name="Amillis S."/>
            <person name="Uchima C.A."/>
            <person name="Anderluh G."/>
            <person name="Asadollahi M."/>
            <person name="Askin M."/>
            <person name="Barry K."/>
            <person name="Battaglia E."/>
            <person name="Bayram O."/>
            <person name="Benocci T."/>
            <person name="Braus-Stromeyer S.A."/>
            <person name="Caldana C."/>
            <person name="Canovas D."/>
            <person name="Cerqueira G.C."/>
            <person name="Chen F."/>
            <person name="Chen W."/>
            <person name="Choi C."/>
            <person name="Clum A."/>
            <person name="Dos Santos R.A."/>
            <person name="Damasio A.R."/>
            <person name="Diallinas G."/>
            <person name="Emri T."/>
            <person name="Fekete E."/>
            <person name="Flipphi M."/>
            <person name="Freyberg S."/>
            <person name="Gallo A."/>
            <person name="Gournas C."/>
            <person name="Habgood R."/>
            <person name="Hainaut M."/>
            <person name="Harispe M.L."/>
            <person name="Henrissat B."/>
            <person name="Hilden K.S."/>
            <person name="Hope R."/>
            <person name="Hossain A."/>
            <person name="Karabika E."/>
            <person name="Karaffa L."/>
            <person name="Karanyi Z."/>
            <person name="Krasevec N."/>
            <person name="Kuo A."/>
            <person name="Kusch H."/>
            <person name="LaButti K."/>
            <person name="Lagendijk E.L."/>
            <person name="Lapidus A."/>
            <person name="Levasseur A."/>
            <person name="Lindquist E."/>
            <person name="Lipzen A."/>
            <person name="Logrieco A.F."/>
            <person name="MacCabe A."/>
            <person name="Maekelae M.R."/>
            <person name="Malavazi I."/>
            <person name="Melin P."/>
            <person name="Meyer V."/>
            <person name="Mielnichuk N."/>
            <person name="Miskei M."/>
            <person name="Molnar A.P."/>
            <person name="Mule G."/>
            <person name="Ngan C.Y."/>
            <person name="Orejas M."/>
            <person name="Orosz E."/>
            <person name="Ouedraogo J.P."/>
            <person name="Overkamp K.M."/>
            <person name="Park H.-S."/>
            <person name="Perrone G."/>
            <person name="Piumi F."/>
            <person name="Punt P.J."/>
            <person name="Ram A.F."/>
            <person name="Ramon A."/>
            <person name="Rauscher S."/>
            <person name="Record E."/>
            <person name="Riano-Pachon D.M."/>
            <person name="Robert V."/>
            <person name="Roehrig J."/>
            <person name="Ruller R."/>
            <person name="Salamov A."/>
            <person name="Salih N.S."/>
            <person name="Samson R.A."/>
            <person name="Sandor E."/>
            <person name="Sanguinetti M."/>
            <person name="Schuetze T."/>
            <person name="Sepcic K."/>
            <person name="Shelest E."/>
            <person name="Sherlock G."/>
            <person name="Sophianopoulou V."/>
            <person name="Squina F.M."/>
            <person name="Sun H."/>
            <person name="Susca A."/>
            <person name="Todd R.B."/>
            <person name="Tsang A."/>
            <person name="Unkles S.E."/>
            <person name="van de Wiele N."/>
            <person name="van Rossen-Uffink D."/>
            <person name="Oliveira J.V."/>
            <person name="Vesth T.C."/>
            <person name="Visser J."/>
            <person name="Yu J.-H."/>
            <person name="Zhou M."/>
            <person name="Andersen M.R."/>
            <person name="Archer D.B."/>
            <person name="Baker S.E."/>
            <person name="Benoit I."/>
            <person name="Brakhage A.A."/>
            <person name="Braus G.H."/>
            <person name="Fischer R."/>
            <person name="Frisvad J.C."/>
            <person name="Goldman G.H."/>
            <person name="Houbraken J."/>
            <person name="Oakley B."/>
            <person name="Pocsi I."/>
            <person name="Scazzocchio C."/>
            <person name="Seiboth B."/>
            <person name="vanKuyk P.A."/>
            <person name="Wortman J."/>
            <person name="Dyer P.S."/>
            <person name="Grigoriev I.V."/>
        </authorList>
    </citation>
    <scope>NUCLEOTIDE SEQUENCE [LARGE SCALE GENOMIC DNA]</scope>
    <source>
        <strain evidence="16">CBS 583.65</strain>
    </source>
</reference>
<dbReference type="GO" id="GO:0042761">
    <property type="term" value="P:very long-chain fatty acid biosynthetic process"/>
    <property type="evidence" value="ECO:0007669"/>
    <property type="project" value="TreeGrafter"/>
</dbReference>
<organism evidence="15 16">
    <name type="scientific">Aspergillus versicolor CBS 583.65</name>
    <dbReference type="NCBI Taxonomy" id="1036611"/>
    <lineage>
        <taxon>Eukaryota</taxon>
        <taxon>Fungi</taxon>
        <taxon>Dikarya</taxon>
        <taxon>Ascomycota</taxon>
        <taxon>Pezizomycotina</taxon>
        <taxon>Eurotiomycetes</taxon>
        <taxon>Eurotiomycetidae</taxon>
        <taxon>Eurotiales</taxon>
        <taxon>Aspergillaceae</taxon>
        <taxon>Aspergillus</taxon>
        <taxon>Aspergillus subgen. Nidulantes</taxon>
    </lineage>
</organism>
<proteinExistence type="inferred from homology"/>
<comment type="catalytic activity">
    <reaction evidence="13 14">
        <text>a very-long-chain (3R)-3-hydroxyacyl-CoA = a very-long-chain (2E)-enoyl-CoA + H2O</text>
        <dbReference type="Rhea" id="RHEA:45812"/>
        <dbReference type="ChEBI" id="CHEBI:15377"/>
        <dbReference type="ChEBI" id="CHEBI:83728"/>
        <dbReference type="ChEBI" id="CHEBI:85440"/>
        <dbReference type="EC" id="4.2.1.134"/>
    </reaction>
</comment>
<evidence type="ECO:0000256" key="13">
    <source>
        <dbReference type="ARBA" id="ARBA00036671"/>
    </source>
</evidence>
<evidence type="ECO:0000256" key="5">
    <source>
        <dbReference type="ARBA" id="ARBA00022516"/>
    </source>
</evidence>
<keyword evidence="14" id="KW-0256">Endoplasmic reticulum</keyword>
<evidence type="ECO:0000256" key="1">
    <source>
        <dbReference type="ARBA" id="ARBA00004141"/>
    </source>
</evidence>
<keyword evidence="10 14" id="KW-0472">Membrane</keyword>
<comment type="similarity">
    <text evidence="3 14">Belongs to the very long-chain fatty acids dehydratase HACD family.</text>
</comment>
<comment type="function">
    <text evidence="14">Catalyzes the third of the four reactions of the long-chain fatty acids elongation cycle. This endoplasmic reticulum-bound enzymatic process, allows the addition of two carbons to the chain of long- and very long-chain fatty acids/VLCFAs per cycle. This enzyme catalyzes the dehydration of the 3-hydroxyacyl-CoA intermediate into trans-2,3-enoyl-CoA, within each cycle of fatty acid elongation. Thereby, it participates to the production of VLCFAs of different chain lengths that are involved in multiple biological processes as precursors of membrane lipids and lipid mediators.</text>
</comment>
<sequence length="241" mass="26926">MPSKAKPAQSGLVRQYLLAYNAANFFLWTILTVRTIRLLVLQALAQKSLAPAQFNIPAIFAETYEPLLQITQSLAALEILHSLIRIVRAPLVTTAMQVASRLFVVWGVLYPFHGLIVGKGDLVGEFGYLGCLLAWGVTECIRYGFFVMQVNGGVETVPAWWQWLRYNTFYVLYPIGISSECTLAVKGLAGAQELHPLYYWFIVAVLVIYVPGSYVMYTHMIKQRGKTAGAKKEGTKEGKKE</sequence>
<comment type="pathway">
    <text evidence="2 14">Lipid metabolism; fatty acid biosynthesis.</text>
</comment>
<accession>A0A1L9PAQ2</accession>
<evidence type="ECO:0000256" key="4">
    <source>
        <dbReference type="ARBA" id="ARBA00013122"/>
    </source>
</evidence>
<evidence type="ECO:0000256" key="8">
    <source>
        <dbReference type="ARBA" id="ARBA00022989"/>
    </source>
</evidence>
<dbReference type="GO" id="GO:0102158">
    <property type="term" value="F:very-long-chain (3R)-3-hydroxyacyl-CoA dehydratase activity"/>
    <property type="evidence" value="ECO:0007669"/>
    <property type="project" value="UniProtKB-EC"/>
</dbReference>
<dbReference type="GO" id="GO:0005789">
    <property type="term" value="C:endoplasmic reticulum membrane"/>
    <property type="evidence" value="ECO:0007669"/>
    <property type="project" value="UniProtKB-SubCell"/>
</dbReference>
<dbReference type="RefSeq" id="XP_040664306.1">
    <property type="nucleotide sequence ID" value="XM_040808970.1"/>
</dbReference>
<evidence type="ECO:0000256" key="12">
    <source>
        <dbReference type="ARBA" id="ARBA00023239"/>
    </source>
</evidence>
<dbReference type="GO" id="GO:0030497">
    <property type="term" value="P:fatty acid elongation"/>
    <property type="evidence" value="ECO:0007669"/>
    <property type="project" value="TreeGrafter"/>
</dbReference>